<gene>
    <name evidence="2" type="ORF">Taro_037766</name>
</gene>
<keyword evidence="1" id="KW-0472">Membrane</keyword>
<dbReference type="EMBL" id="NMUH01003317">
    <property type="protein sequence ID" value="MQM04962.1"/>
    <property type="molecule type" value="Genomic_DNA"/>
</dbReference>
<name>A0A843W501_COLES</name>
<dbReference type="AlphaFoldDB" id="A0A843W501"/>
<feature type="transmembrane region" description="Helical" evidence="1">
    <location>
        <begin position="91"/>
        <end position="116"/>
    </location>
</feature>
<accession>A0A843W501</accession>
<keyword evidence="3" id="KW-1185">Reference proteome</keyword>
<organism evidence="2 3">
    <name type="scientific">Colocasia esculenta</name>
    <name type="common">Wild taro</name>
    <name type="synonym">Arum esculentum</name>
    <dbReference type="NCBI Taxonomy" id="4460"/>
    <lineage>
        <taxon>Eukaryota</taxon>
        <taxon>Viridiplantae</taxon>
        <taxon>Streptophyta</taxon>
        <taxon>Embryophyta</taxon>
        <taxon>Tracheophyta</taxon>
        <taxon>Spermatophyta</taxon>
        <taxon>Magnoliopsida</taxon>
        <taxon>Liliopsida</taxon>
        <taxon>Araceae</taxon>
        <taxon>Aroideae</taxon>
        <taxon>Colocasieae</taxon>
        <taxon>Colocasia</taxon>
    </lineage>
</organism>
<feature type="transmembrane region" description="Helical" evidence="1">
    <location>
        <begin position="156"/>
        <end position="179"/>
    </location>
</feature>
<feature type="transmembrane region" description="Helical" evidence="1">
    <location>
        <begin position="199"/>
        <end position="219"/>
    </location>
</feature>
<evidence type="ECO:0000313" key="3">
    <source>
        <dbReference type="Proteomes" id="UP000652761"/>
    </source>
</evidence>
<keyword evidence="1" id="KW-1133">Transmembrane helix</keyword>
<protein>
    <submittedName>
        <fullName evidence="2">Uncharacterized protein</fullName>
    </submittedName>
</protein>
<proteinExistence type="predicted"/>
<keyword evidence="1" id="KW-0812">Transmembrane</keyword>
<comment type="caution">
    <text evidence="2">The sequence shown here is derived from an EMBL/GenBank/DDBJ whole genome shotgun (WGS) entry which is preliminary data.</text>
</comment>
<feature type="transmembrane region" description="Helical" evidence="1">
    <location>
        <begin position="53"/>
        <end position="70"/>
    </location>
</feature>
<feature type="transmembrane region" description="Helical" evidence="1">
    <location>
        <begin position="263"/>
        <end position="284"/>
    </location>
</feature>
<evidence type="ECO:0000256" key="1">
    <source>
        <dbReference type="SAM" id="Phobius"/>
    </source>
</evidence>
<feature type="transmembrane region" description="Helical" evidence="1">
    <location>
        <begin position="122"/>
        <end position="144"/>
    </location>
</feature>
<reference evidence="2" key="1">
    <citation type="submission" date="2017-07" db="EMBL/GenBank/DDBJ databases">
        <title>Taro Niue Genome Assembly and Annotation.</title>
        <authorList>
            <person name="Atibalentja N."/>
            <person name="Keating K."/>
            <person name="Fields C.J."/>
        </authorList>
    </citation>
    <scope>NUCLEOTIDE SEQUENCE</scope>
    <source>
        <strain evidence="2">Niue_2</strain>
        <tissue evidence="2">Leaf</tissue>
    </source>
</reference>
<dbReference type="Proteomes" id="UP000652761">
    <property type="component" value="Unassembled WGS sequence"/>
</dbReference>
<sequence length="320" mass="34794">MCMLQEGCSYCYIPCVASVVTRCVRAVVALLAVDSLAVSPSLLVLAEVRFPQNYVVLVSGYYCIALLVEVHRLVALCSGEVSQNRLFSQNCALVVLVEVLPGLAYVVSAVLLAAVFSLKVCVVWSFGLCVLVKVLPRIALCCFWRRFFPGVLCVRFGPPLCCLCGLKCVIWLGCVLVRFSQDGSWRFWWRVELSLLPVGLSVLQSAWAFPVKVLCAWLMRWPACLVSHFQVSRLSWWDFVCPHGLGGLLLSQHALTDGGQVELVVPLVLSFPCGIVANVVVALLKLSAFRVFLLWVSGGESPTVGPVSSRAVGAVVCAAP</sequence>
<evidence type="ECO:0000313" key="2">
    <source>
        <dbReference type="EMBL" id="MQM04962.1"/>
    </source>
</evidence>